<name>A0ABR1H6D6_9HYPO</name>
<evidence type="ECO:0000313" key="2">
    <source>
        <dbReference type="EMBL" id="KAK7416527.1"/>
    </source>
</evidence>
<feature type="chain" id="PRO_5047169600" evidence="1">
    <location>
        <begin position="18"/>
        <end position="74"/>
    </location>
</feature>
<dbReference type="EMBL" id="JAZAVJ010000067">
    <property type="protein sequence ID" value="KAK7416527.1"/>
    <property type="molecule type" value="Genomic_DNA"/>
</dbReference>
<dbReference type="Proteomes" id="UP001498476">
    <property type="component" value="Unassembled WGS sequence"/>
</dbReference>
<sequence length="74" mass="7978">MKFFCTILLALTATATALPKVEPRACGTNICPGAIADKDAECPLECMWGTCVRYHCEGGYDMICGKNRDSCAKV</sequence>
<comment type="caution">
    <text evidence="2">The sequence shown here is derived from an EMBL/GenBank/DDBJ whole genome shotgun (WGS) entry which is preliminary data.</text>
</comment>
<keyword evidence="3" id="KW-1185">Reference proteome</keyword>
<accession>A0ABR1H6D6</accession>
<feature type="signal peptide" evidence="1">
    <location>
        <begin position="1"/>
        <end position="17"/>
    </location>
</feature>
<protein>
    <submittedName>
        <fullName evidence="2">Uncharacterized protein</fullName>
    </submittedName>
</protein>
<organism evidence="2 3">
    <name type="scientific">Neonectria punicea</name>
    <dbReference type="NCBI Taxonomy" id="979145"/>
    <lineage>
        <taxon>Eukaryota</taxon>
        <taxon>Fungi</taxon>
        <taxon>Dikarya</taxon>
        <taxon>Ascomycota</taxon>
        <taxon>Pezizomycotina</taxon>
        <taxon>Sordariomycetes</taxon>
        <taxon>Hypocreomycetidae</taxon>
        <taxon>Hypocreales</taxon>
        <taxon>Nectriaceae</taxon>
        <taxon>Neonectria</taxon>
    </lineage>
</organism>
<keyword evidence="1" id="KW-0732">Signal</keyword>
<reference evidence="2 3" key="1">
    <citation type="journal article" date="2025" name="Microbiol. Resour. Announc.">
        <title>Draft genome sequences for Neonectria magnoliae and Neonectria punicea, canker pathogens of Liriodendron tulipifera and Acer saccharum in West Virginia.</title>
        <authorList>
            <person name="Petronek H.M."/>
            <person name="Kasson M.T."/>
            <person name="Metheny A.M."/>
            <person name="Stauder C.M."/>
            <person name="Lovett B."/>
            <person name="Lynch S.C."/>
            <person name="Garnas J.R."/>
            <person name="Kasson L.R."/>
            <person name="Stajich J.E."/>
        </authorList>
    </citation>
    <scope>NUCLEOTIDE SEQUENCE [LARGE SCALE GENOMIC DNA]</scope>
    <source>
        <strain evidence="2 3">NRRL 64653</strain>
    </source>
</reference>
<gene>
    <name evidence="2" type="ORF">QQX98_005131</name>
</gene>
<evidence type="ECO:0000313" key="3">
    <source>
        <dbReference type="Proteomes" id="UP001498476"/>
    </source>
</evidence>
<proteinExistence type="predicted"/>
<evidence type="ECO:0000256" key="1">
    <source>
        <dbReference type="SAM" id="SignalP"/>
    </source>
</evidence>